<sequence length="490" mass="55093">MEMELIKSTGRSQLLSKKATSDEHGENSPYFDGWKAYDSDPFHPTQNPHGVIQMGLAENQLPVDLIKEWIKKNPAASICTAEGLHAFKNIALYQDYHGLPEFRHAVAKFMAKSRGGRVSFDPDRIVMAGGATGANEMLMFCLADPGDAFLIPSPYYAAFDRDLGWRPQVRLLPVTCHSSNNFQITLEALEAAYESARKANIRVKGLILANPSNPLGTTLDSSTLRTLITFINHKKIHLVCDEIYAATVFRGPSFLSVSEIIQEMECNRDLIHIVYSLSKDMGLPGFRVGIVYSYNDTVVNVGRKMSSFGLVSSQTQYFLASMLADEEFVDRFLSESARRLASRHGSFTKGLEEVGIKCLESNAGLFCWMDLRHLLKEPTFEGEMGLWKVIISDVKLNVSPGTSFHCHEPGWFRVCIANMDDETVEVALRRIRLFVGKYKEVEVQVKKSWQRNLRLSFPTLMYDEKNMAPSPHMMSPHSPIPQSPLVRART</sequence>
<dbReference type="GO" id="GO:0008483">
    <property type="term" value="F:transaminase activity"/>
    <property type="evidence" value="ECO:0007669"/>
    <property type="project" value="TreeGrafter"/>
</dbReference>
<dbReference type="PRINTS" id="PR00753">
    <property type="entry name" value="ACCSYNTHASE"/>
</dbReference>
<name>A0AAW2VAW2_SESRA</name>
<dbReference type="PANTHER" id="PTHR43795">
    <property type="entry name" value="BIFUNCTIONAL ASPARTATE AMINOTRANSFERASE AND GLUTAMATE/ASPARTATE-PREPHENATE AMINOTRANSFERASE-RELATED"/>
    <property type="match status" value="1"/>
</dbReference>
<dbReference type="GO" id="GO:0016847">
    <property type="term" value="F:1-aminocyclopropane-1-carboxylate synthase activity"/>
    <property type="evidence" value="ECO:0007669"/>
    <property type="project" value="UniProtKB-ARBA"/>
</dbReference>
<dbReference type="SUPFAM" id="SSF53383">
    <property type="entry name" value="PLP-dependent transferases"/>
    <property type="match status" value="1"/>
</dbReference>
<dbReference type="InterPro" id="IPR015421">
    <property type="entry name" value="PyrdxlP-dep_Trfase_major"/>
</dbReference>
<feature type="region of interest" description="Disordered" evidence="3">
    <location>
        <begin position="468"/>
        <end position="490"/>
    </location>
</feature>
<evidence type="ECO:0000256" key="3">
    <source>
        <dbReference type="SAM" id="MobiDB-lite"/>
    </source>
</evidence>
<proteinExistence type="inferred from homology"/>
<reference evidence="5" key="1">
    <citation type="submission" date="2020-06" db="EMBL/GenBank/DDBJ databases">
        <authorList>
            <person name="Li T."/>
            <person name="Hu X."/>
            <person name="Zhang T."/>
            <person name="Song X."/>
            <person name="Zhang H."/>
            <person name="Dai N."/>
            <person name="Sheng W."/>
            <person name="Hou X."/>
            <person name="Wei L."/>
        </authorList>
    </citation>
    <scope>NUCLEOTIDE SEQUENCE</scope>
    <source>
        <strain evidence="5">G02</strain>
        <tissue evidence="5">Leaf</tissue>
    </source>
</reference>
<organism evidence="5">
    <name type="scientific">Sesamum radiatum</name>
    <name type="common">Black benniseed</name>
    <dbReference type="NCBI Taxonomy" id="300843"/>
    <lineage>
        <taxon>Eukaryota</taxon>
        <taxon>Viridiplantae</taxon>
        <taxon>Streptophyta</taxon>
        <taxon>Embryophyta</taxon>
        <taxon>Tracheophyta</taxon>
        <taxon>Spermatophyta</taxon>
        <taxon>Magnoliopsida</taxon>
        <taxon>eudicotyledons</taxon>
        <taxon>Gunneridae</taxon>
        <taxon>Pentapetalae</taxon>
        <taxon>asterids</taxon>
        <taxon>lamiids</taxon>
        <taxon>Lamiales</taxon>
        <taxon>Pedaliaceae</taxon>
        <taxon>Sesamum</taxon>
    </lineage>
</organism>
<dbReference type="GO" id="GO:0030170">
    <property type="term" value="F:pyridoxal phosphate binding"/>
    <property type="evidence" value="ECO:0007669"/>
    <property type="project" value="InterPro"/>
</dbReference>
<dbReference type="PROSITE" id="PS00105">
    <property type="entry name" value="AA_TRANSFER_CLASS_1"/>
    <property type="match status" value="1"/>
</dbReference>
<evidence type="ECO:0000256" key="2">
    <source>
        <dbReference type="ARBA" id="ARBA00022898"/>
    </source>
</evidence>
<dbReference type="EMBL" id="JACGWJ010000004">
    <property type="protein sequence ID" value="KAL0426050.1"/>
    <property type="molecule type" value="Genomic_DNA"/>
</dbReference>
<comment type="caution">
    <text evidence="5">The sequence shown here is derived from an EMBL/GenBank/DDBJ whole genome shotgun (WGS) entry which is preliminary data.</text>
</comment>
<accession>A0AAW2VAW2</accession>
<dbReference type="Gene3D" id="3.40.640.10">
    <property type="entry name" value="Type I PLP-dependent aspartate aminotransferase-like (Major domain)"/>
    <property type="match status" value="1"/>
</dbReference>
<dbReference type="InterPro" id="IPR015424">
    <property type="entry name" value="PyrdxlP-dep_Trfase"/>
</dbReference>
<dbReference type="InterPro" id="IPR050478">
    <property type="entry name" value="Ethylene_sulfur-biosynth"/>
</dbReference>
<evidence type="ECO:0000259" key="4">
    <source>
        <dbReference type="Pfam" id="PF00155"/>
    </source>
</evidence>
<evidence type="ECO:0000313" key="5">
    <source>
        <dbReference type="EMBL" id="KAL0426050.1"/>
    </source>
</evidence>
<dbReference type="PANTHER" id="PTHR43795:SF74">
    <property type="entry name" value="1-AMINOCYCLOPROPANE-1-CARBOXYLATE SYNTHASE-LIKE PROTEIN 1"/>
    <property type="match status" value="1"/>
</dbReference>
<dbReference type="AlphaFoldDB" id="A0AAW2VAW2"/>
<dbReference type="InterPro" id="IPR015422">
    <property type="entry name" value="PyrdxlP-dep_Trfase_small"/>
</dbReference>
<feature type="domain" description="Aminotransferase class I/classII large" evidence="4">
    <location>
        <begin position="52"/>
        <end position="431"/>
    </location>
</feature>
<gene>
    <name evidence="5" type="ORF">Sradi_1139800</name>
</gene>
<keyword evidence="2" id="KW-0663">Pyridoxal phosphate</keyword>
<dbReference type="InterPro" id="IPR004838">
    <property type="entry name" value="NHTrfase_class1_PyrdxlP-BS"/>
</dbReference>
<evidence type="ECO:0000256" key="1">
    <source>
        <dbReference type="ARBA" id="ARBA00007441"/>
    </source>
</evidence>
<dbReference type="CDD" id="cd00609">
    <property type="entry name" value="AAT_like"/>
    <property type="match status" value="1"/>
</dbReference>
<dbReference type="InterPro" id="IPR004839">
    <property type="entry name" value="Aminotransferase_I/II_large"/>
</dbReference>
<protein>
    <submittedName>
        <fullName evidence="5">1-aminocyclopropane-1-carboxylate synthase 1</fullName>
    </submittedName>
</protein>
<comment type="similarity">
    <text evidence="1">Belongs to the class-I pyridoxal-phosphate-dependent aminotransferase family.</text>
</comment>
<reference evidence="5" key="2">
    <citation type="journal article" date="2024" name="Plant">
        <title>Genomic evolution and insights into agronomic trait innovations of Sesamum species.</title>
        <authorList>
            <person name="Miao H."/>
            <person name="Wang L."/>
            <person name="Qu L."/>
            <person name="Liu H."/>
            <person name="Sun Y."/>
            <person name="Le M."/>
            <person name="Wang Q."/>
            <person name="Wei S."/>
            <person name="Zheng Y."/>
            <person name="Lin W."/>
            <person name="Duan Y."/>
            <person name="Cao H."/>
            <person name="Xiong S."/>
            <person name="Wang X."/>
            <person name="Wei L."/>
            <person name="Li C."/>
            <person name="Ma Q."/>
            <person name="Ju M."/>
            <person name="Zhao R."/>
            <person name="Li G."/>
            <person name="Mu C."/>
            <person name="Tian Q."/>
            <person name="Mei H."/>
            <person name="Zhang T."/>
            <person name="Gao T."/>
            <person name="Zhang H."/>
        </authorList>
    </citation>
    <scope>NUCLEOTIDE SEQUENCE</scope>
    <source>
        <strain evidence="5">G02</strain>
    </source>
</reference>
<feature type="region of interest" description="Disordered" evidence="3">
    <location>
        <begin position="1"/>
        <end position="27"/>
    </location>
</feature>
<dbReference type="Pfam" id="PF00155">
    <property type="entry name" value="Aminotran_1_2"/>
    <property type="match status" value="1"/>
</dbReference>
<dbReference type="Gene3D" id="3.90.1150.10">
    <property type="entry name" value="Aspartate Aminotransferase, domain 1"/>
    <property type="match status" value="1"/>
</dbReference>